<evidence type="ECO:0000256" key="3">
    <source>
        <dbReference type="ARBA" id="ARBA00023163"/>
    </source>
</evidence>
<dbReference type="InterPro" id="IPR046348">
    <property type="entry name" value="SIS_dom_sf"/>
</dbReference>
<proteinExistence type="predicted"/>
<dbReference type="SUPFAM" id="SSF46689">
    <property type="entry name" value="Homeodomain-like"/>
    <property type="match status" value="1"/>
</dbReference>
<dbReference type="Proteomes" id="UP000248764">
    <property type="component" value="Unassembled WGS sequence"/>
</dbReference>
<dbReference type="Pfam" id="PF01380">
    <property type="entry name" value="SIS"/>
    <property type="match status" value="1"/>
</dbReference>
<dbReference type="InterPro" id="IPR035472">
    <property type="entry name" value="RpiR-like_SIS"/>
</dbReference>
<evidence type="ECO:0000256" key="1">
    <source>
        <dbReference type="ARBA" id="ARBA00023015"/>
    </source>
</evidence>
<keyword evidence="3" id="KW-0804">Transcription</keyword>
<organism evidence="7 8">
    <name type="scientific">Jiangella anatolica</name>
    <dbReference type="NCBI Taxonomy" id="2670374"/>
    <lineage>
        <taxon>Bacteria</taxon>
        <taxon>Bacillati</taxon>
        <taxon>Actinomycetota</taxon>
        <taxon>Actinomycetes</taxon>
        <taxon>Jiangellales</taxon>
        <taxon>Jiangellaceae</taxon>
        <taxon>Jiangella</taxon>
    </lineage>
</organism>
<dbReference type="Pfam" id="PF01418">
    <property type="entry name" value="HTH_6"/>
    <property type="match status" value="1"/>
</dbReference>
<dbReference type="InterPro" id="IPR036388">
    <property type="entry name" value="WH-like_DNA-bd_sf"/>
</dbReference>
<dbReference type="GO" id="GO:0097367">
    <property type="term" value="F:carbohydrate derivative binding"/>
    <property type="evidence" value="ECO:0007669"/>
    <property type="project" value="InterPro"/>
</dbReference>
<sequence>MPAGHASRPRPMATAVPLIGAIGQRSSLYPLRWHSRGGTVGGRVTVQRGKEPSAGGSEPLTSGAVLAKIRAAAPSLVPSAWRAMEVIIADPEAVIGYAAADLAARADTAASTVVRACQQAGFQGFQDLKLALVRDLALRGTDQLVYADRLDSESDPADVLRTMLGASSQALADAMTTVDPVAFAGALEALRTRTRVLVVGNGQSSAPAHDAGYRLQALGLAISAPADALAQHLSARQLDDTSACIAVSHTGATRETLLVAETARARGAYVVAVTSFQHSPLADLADAALVAGSPKQGFRLEATASRLAHLAIMDALFVGLALKDPARSTAYLDAMADVTAEHTM</sequence>
<name>A0A2W2C8V2_9ACTN</name>
<dbReference type="AlphaFoldDB" id="A0A2W2C8V2"/>
<evidence type="ECO:0000259" key="5">
    <source>
        <dbReference type="PROSITE" id="PS51071"/>
    </source>
</evidence>
<feature type="region of interest" description="Disordered" evidence="4">
    <location>
        <begin position="40"/>
        <end position="59"/>
    </location>
</feature>
<dbReference type="InterPro" id="IPR009057">
    <property type="entry name" value="Homeodomain-like_sf"/>
</dbReference>
<dbReference type="CDD" id="cd05013">
    <property type="entry name" value="SIS_RpiR"/>
    <property type="match status" value="1"/>
</dbReference>
<dbReference type="InterPro" id="IPR000281">
    <property type="entry name" value="HTH_RpiR"/>
</dbReference>
<dbReference type="Gene3D" id="1.10.10.10">
    <property type="entry name" value="Winged helix-like DNA-binding domain superfamily/Winged helix DNA-binding domain"/>
    <property type="match status" value="1"/>
</dbReference>
<comment type="caution">
    <text evidence="7">The sequence shown here is derived from an EMBL/GenBank/DDBJ whole genome shotgun (WGS) entry which is preliminary data.</text>
</comment>
<evidence type="ECO:0000313" key="7">
    <source>
        <dbReference type="EMBL" id="PZF82206.1"/>
    </source>
</evidence>
<feature type="domain" description="HTH rpiR-type" evidence="5">
    <location>
        <begin position="63"/>
        <end position="139"/>
    </location>
</feature>
<dbReference type="InterPro" id="IPR047640">
    <property type="entry name" value="RpiR-like"/>
</dbReference>
<reference evidence="7 8" key="1">
    <citation type="submission" date="2018-01" db="EMBL/GenBank/DDBJ databases">
        <title>Draft genome sequence of Jiangella sp. GTF31.</title>
        <authorList>
            <person name="Sahin N."/>
            <person name="Ay H."/>
            <person name="Saygin H."/>
        </authorList>
    </citation>
    <scope>NUCLEOTIDE SEQUENCE [LARGE SCALE GENOMIC DNA]</scope>
    <source>
        <strain evidence="7 8">GTF31</strain>
    </source>
</reference>
<keyword evidence="1" id="KW-0805">Transcription regulation</keyword>
<dbReference type="PANTHER" id="PTHR30514">
    <property type="entry name" value="GLUCOKINASE"/>
    <property type="match status" value="1"/>
</dbReference>
<dbReference type="Gene3D" id="3.40.50.10490">
    <property type="entry name" value="Glucose-6-phosphate isomerase like protein, domain 1"/>
    <property type="match status" value="1"/>
</dbReference>
<dbReference type="PROSITE" id="PS51071">
    <property type="entry name" value="HTH_RPIR"/>
    <property type="match status" value="1"/>
</dbReference>
<dbReference type="EMBL" id="POTW01000042">
    <property type="protein sequence ID" value="PZF82206.1"/>
    <property type="molecule type" value="Genomic_DNA"/>
</dbReference>
<feature type="domain" description="SIS" evidence="6">
    <location>
        <begin position="186"/>
        <end position="326"/>
    </location>
</feature>
<dbReference type="GO" id="GO:0003677">
    <property type="term" value="F:DNA binding"/>
    <property type="evidence" value="ECO:0007669"/>
    <property type="project" value="UniProtKB-KW"/>
</dbReference>
<dbReference type="GO" id="GO:1901135">
    <property type="term" value="P:carbohydrate derivative metabolic process"/>
    <property type="evidence" value="ECO:0007669"/>
    <property type="project" value="InterPro"/>
</dbReference>
<evidence type="ECO:0000256" key="4">
    <source>
        <dbReference type="SAM" id="MobiDB-lite"/>
    </source>
</evidence>
<protein>
    <submittedName>
        <fullName evidence="7">MurR/RpiR family transcriptional regulator</fullName>
    </submittedName>
</protein>
<accession>A0A2W2C8V2</accession>
<evidence type="ECO:0000256" key="2">
    <source>
        <dbReference type="ARBA" id="ARBA00023125"/>
    </source>
</evidence>
<dbReference type="GO" id="GO:0003700">
    <property type="term" value="F:DNA-binding transcription factor activity"/>
    <property type="evidence" value="ECO:0007669"/>
    <property type="project" value="InterPro"/>
</dbReference>
<evidence type="ECO:0000259" key="6">
    <source>
        <dbReference type="PROSITE" id="PS51464"/>
    </source>
</evidence>
<dbReference type="PANTHER" id="PTHR30514:SF1">
    <property type="entry name" value="HTH-TYPE TRANSCRIPTIONAL REGULATOR HEXR-RELATED"/>
    <property type="match status" value="1"/>
</dbReference>
<keyword evidence="8" id="KW-1185">Reference proteome</keyword>
<keyword evidence="2" id="KW-0238">DNA-binding</keyword>
<dbReference type="InterPro" id="IPR001347">
    <property type="entry name" value="SIS_dom"/>
</dbReference>
<dbReference type="SUPFAM" id="SSF53697">
    <property type="entry name" value="SIS domain"/>
    <property type="match status" value="1"/>
</dbReference>
<evidence type="ECO:0000313" key="8">
    <source>
        <dbReference type="Proteomes" id="UP000248764"/>
    </source>
</evidence>
<dbReference type="PROSITE" id="PS51464">
    <property type="entry name" value="SIS"/>
    <property type="match status" value="1"/>
</dbReference>
<gene>
    <name evidence="7" type="ORF">C1I92_17525</name>
</gene>